<evidence type="ECO:0000313" key="2">
    <source>
        <dbReference type="Proteomes" id="UP001469553"/>
    </source>
</evidence>
<gene>
    <name evidence="1" type="ORF">AMECASPLE_001388</name>
</gene>
<organism evidence="1 2">
    <name type="scientific">Ameca splendens</name>
    <dbReference type="NCBI Taxonomy" id="208324"/>
    <lineage>
        <taxon>Eukaryota</taxon>
        <taxon>Metazoa</taxon>
        <taxon>Chordata</taxon>
        <taxon>Craniata</taxon>
        <taxon>Vertebrata</taxon>
        <taxon>Euteleostomi</taxon>
        <taxon>Actinopterygii</taxon>
        <taxon>Neopterygii</taxon>
        <taxon>Teleostei</taxon>
        <taxon>Neoteleostei</taxon>
        <taxon>Acanthomorphata</taxon>
        <taxon>Ovalentaria</taxon>
        <taxon>Atherinomorphae</taxon>
        <taxon>Cyprinodontiformes</taxon>
        <taxon>Goodeidae</taxon>
        <taxon>Ameca</taxon>
    </lineage>
</organism>
<proteinExistence type="predicted"/>
<dbReference type="EMBL" id="JAHRIP010075281">
    <property type="protein sequence ID" value="MEQ2309707.1"/>
    <property type="molecule type" value="Genomic_DNA"/>
</dbReference>
<accession>A0ABV0ZV49</accession>
<dbReference type="Proteomes" id="UP001469553">
    <property type="component" value="Unassembled WGS sequence"/>
</dbReference>
<comment type="caution">
    <text evidence="1">The sequence shown here is derived from an EMBL/GenBank/DDBJ whole genome shotgun (WGS) entry which is preliminary data.</text>
</comment>
<reference evidence="1 2" key="1">
    <citation type="submission" date="2021-06" db="EMBL/GenBank/DDBJ databases">
        <authorList>
            <person name="Palmer J.M."/>
        </authorList>
    </citation>
    <scope>NUCLEOTIDE SEQUENCE [LARGE SCALE GENOMIC DNA]</scope>
    <source>
        <strain evidence="1 2">AS_MEX2019</strain>
        <tissue evidence="1">Muscle</tissue>
    </source>
</reference>
<keyword evidence="2" id="KW-1185">Reference proteome</keyword>
<protein>
    <submittedName>
        <fullName evidence="1">Uncharacterized protein</fullName>
    </submittedName>
</protein>
<name>A0ABV0ZV49_9TELE</name>
<evidence type="ECO:0000313" key="1">
    <source>
        <dbReference type="EMBL" id="MEQ2309707.1"/>
    </source>
</evidence>
<sequence length="162" mass="18033">MELETGFWYSAAFYGGYSERSNKFDERFLDFQGLYFTLASHCLSAFAQGAIVNISSAVNPSSSSSCAHPRLLLQPCPAFQIVSDSIQQNLSGTSKSDVCRLCVCGVFPQLKLIIVQLGGAFRGVDPLRQDVRLFLFIKRKTIAQFCFIRVFPSSAFSFPKFI</sequence>